<dbReference type="InterPro" id="IPR005829">
    <property type="entry name" value="Sugar_transporter_CS"/>
</dbReference>
<dbReference type="PROSITE" id="PS50850">
    <property type="entry name" value="MFS"/>
    <property type="match status" value="1"/>
</dbReference>
<evidence type="ECO:0000256" key="2">
    <source>
        <dbReference type="ARBA" id="ARBA00022692"/>
    </source>
</evidence>
<evidence type="ECO:0000256" key="3">
    <source>
        <dbReference type="ARBA" id="ARBA00022989"/>
    </source>
</evidence>
<feature type="domain" description="Major facilitator superfamily (MFS) profile" evidence="6">
    <location>
        <begin position="23"/>
        <end position="457"/>
    </location>
</feature>
<evidence type="ECO:0000256" key="1">
    <source>
        <dbReference type="ARBA" id="ARBA00004141"/>
    </source>
</evidence>
<comment type="subcellular location">
    <subcellularLocation>
        <location evidence="1">Membrane</location>
        <topology evidence="1">Multi-pass membrane protein</topology>
    </subcellularLocation>
</comment>
<dbReference type="InterPro" id="IPR005828">
    <property type="entry name" value="MFS_sugar_transport-like"/>
</dbReference>
<feature type="transmembrane region" description="Helical" evidence="5">
    <location>
        <begin position="329"/>
        <end position="351"/>
    </location>
</feature>
<dbReference type="InterPro" id="IPR036259">
    <property type="entry name" value="MFS_trans_sf"/>
</dbReference>
<accession>A0ABP1RNT8</accession>
<evidence type="ECO:0000313" key="8">
    <source>
        <dbReference type="Proteomes" id="UP001642540"/>
    </source>
</evidence>
<feature type="transmembrane region" description="Helical" evidence="5">
    <location>
        <begin position="363"/>
        <end position="387"/>
    </location>
</feature>
<feature type="transmembrane region" description="Helical" evidence="5">
    <location>
        <begin position="149"/>
        <end position="171"/>
    </location>
</feature>
<feature type="transmembrane region" description="Helical" evidence="5">
    <location>
        <begin position="399"/>
        <end position="423"/>
    </location>
</feature>
<dbReference type="PANTHER" id="PTHR48021:SF1">
    <property type="entry name" value="GH07001P-RELATED"/>
    <property type="match status" value="1"/>
</dbReference>
<dbReference type="EMBL" id="CAXLJM020000089">
    <property type="protein sequence ID" value="CAL8131676.1"/>
    <property type="molecule type" value="Genomic_DNA"/>
</dbReference>
<keyword evidence="2 5" id="KW-0812">Transmembrane</keyword>
<protein>
    <recommendedName>
        <fullName evidence="6">Major facilitator superfamily (MFS) profile domain-containing protein</fullName>
    </recommendedName>
</protein>
<feature type="transmembrane region" description="Helical" evidence="5">
    <location>
        <begin position="61"/>
        <end position="83"/>
    </location>
</feature>
<dbReference type="PANTHER" id="PTHR48021">
    <property type="match status" value="1"/>
</dbReference>
<proteinExistence type="predicted"/>
<evidence type="ECO:0000256" key="4">
    <source>
        <dbReference type="ARBA" id="ARBA00023136"/>
    </source>
</evidence>
<dbReference type="Proteomes" id="UP001642540">
    <property type="component" value="Unassembled WGS sequence"/>
</dbReference>
<name>A0ABP1RNT8_9HEXA</name>
<feature type="transmembrane region" description="Helical" evidence="5">
    <location>
        <begin position="266"/>
        <end position="288"/>
    </location>
</feature>
<evidence type="ECO:0000259" key="6">
    <source>
        <dbReference type="PROSITE" id="PS50850"/>
    </source>
</evidence>
<keyword evidence="3 5" id="KW-1133">Transmembrane helix</keyword>
<dbReference type="Gene3D" id="1.20.1250.20">
    <property type="entry name" value="MFS general substrate transporter like domains"/>
    <property type="match status" value="1"/>
</dbReference>
<gene>
    <name evidence="7" type="ORF">ODALV1_LOCUS24271</name>
</gene>
<feature type="transmembrane region" description="Helical" evidence="5">
    <location>
        <begin position="300"/>
        <end position="322"/>
    </location>
</feature>
<dbReference type="InterPro" id="IPR020846">
    <property type="entry name" value="MFS_dom"/>
</dbReference>
<dbReference type="Pfam" id="PF00083">
    <property type="entry name" value="Sugar_tr"/>
    <property type="match status" value="1"/>
</dbReference>
<reference evidence="7 8" key="1">
    <citation type="submission" date="2024-08" db="EMBL/GenBank/DDBJ databases">
        <authorList>
            <person name="Cucini C."/>
            <person name="Frati F."/>
        </authorList>
    </citation>
    <scope>NUCLEOTIDE SEQUENCE [LARGE SCALE GENOMIC DNA]</scope>
</reference>
<feature type="transmembrane region" description="Helical" evidence="5">
    <location>
        <begin position="116"/>
        <end position="137"/>
    </location>
</feature>
<keyword evidence="8" id="KW-1185">Reference proteome</keyword>
<dbReference type="SUPFAM" id="SSF103473">
    <property type="entry name" value="MFS general substrate transporter"/>
    <property type="match status" value="1"/>
</dbReference>
<keyword evidence="4 5" id="KW-0472">Membrane</keyword>
<dbReference type="PROSITE" id="PS00217">
    <property type="entry name" value="SUGAR_TRANSPORT_2"/>
    <property type="match status" value="1"/>
</dbReference>
<evidence type="ECO:0000256" key="5">
    <source>
        <dbReference type="SAM" id="Phobius"/>
    </source>
</evidence>
<comment type="caution">
    <text evidence="7">The sequence shown here is derived from an EMBL/GenBank/DDBJ whole genome shotgun (WGS) entry which is preliminary data.</text>
</comment>
<feature type="transmembrane region" description="Helical" evidence="5">
    <location>
        <begin position="435"/>
        <end position="453"/>
    </location>
</feature>
<feature type="transmembrane region" description="Helical" evidence="5">
    <location>
        <begin position="90"/>
        <end position="110"/>
    </location>
</feature>
<feature type="transmembrane region" description="Helical" evidence="5">
    <location>
        <begin position="21"/>
        <end position="41"/>
    </location>
</feature>
<feature type="transmembrane region" description="Helical" evidence="5">
    <location>
        <begin position="177"/>
        <end position="194"/>
    </location>
</feature>
<dbReference type="InterPro" id="IPR050549">
    <property type="entry name" value="MFS_Trehalose_Transporter"/>
</dbReference>
<sequence>MAPPSLTLKPEEATKSHNPQYLACGLLCIGGFLGGTITGWSSPGLPSIQASGHFSLLPSDLSWIASIVHLGLLASAPTAGYMIRKFGRRNTVLFSAIPFLIGSTVLAFPLQVWMFYVGRFFDGLGLGFSIIAGSVYLSEISEPSLRGSLSVVWFVSIRLGVLFSYSVGSLISHEKLSTISALLSVIFGVSILFLPESPRWLMAKWRRQQAIDALCWLRACDASKPSPKILLEINEIQDAVTRAENDRNKLTIASFFRNSSILKPTLIANALMFFKESCGGMVLSYFTVNIFEETGSAFDSHISGIAVGVAQLLPLFVTTYYVDRVGRRALLILTYLILSLSLVFIGLFYQFRNEIEYKISSYQAGWIPLILFLIYHAAYSGGPFVLTWTVSSEIIPSNVIGFVSGMASAFGWMSSFAFTRYYQDTNDGLGVATTFFLYAILSFLSAVCIHIIVPDTVGKSLEDIHQQHNQEGCKKENEITREMV</sequence>
<evidence type="ECO:0000313" key="7">
    <source>
        <dbReference type="EMBL" id="CAL8131676.1"/>
    </source>
</evidence>
<organism evidence="7 8">
    <name type="scientific">Orchesella dallaii</name>
    <dbReference type="NCBI Taxonomy" id="48710"/>
    <lineage>
        <taxon>Eukaryota</taxon>
        <taxon>Metazoa</taxon>
        <taxon>Ecdysozoa</taxon>
        <taxon>Arthropoda</taxon>
        <taxon>Hexapoda</taxon>
        <taxon>Collembola</taxon>
        <taxon>Entomobryomorpha</taxon>
        <taxon>Entomobryoidea</taxon>
        <taxon>Orchesellidae</taxon>
        <taxon>Orchesellinae</taxon>
        <taxon>Orchesella</taxon>
    </lineage>
</organism>